<dbReference type="InterPro" id="IPR050498">
    <property type="entry name" value="Ycf3"/>
</dbReference>
<dbReference type="Gene3D" id="1.25.40.1040">
    <property type="match status" value="1"/>
</dbReference>
<protein>
    <recommendedName>
        <fullName evidence="4">Tetratricopeptide repeat protein</fullName>
    </recommendedName>
</protein>
<dbReference type="InterPro" id="IPR011990">
    <property type="entry name" value="TPR-like_helical_dom_sf"/>
</dbReference>
<dbReference type="SUPFAM" id="SSF48452">
    <property type="entry name" value="TPR-like"/>
    <property type="match status" value="3"/>
</dbReference>
<name>A0A3B1DFB9_9ZZZZ</name>
<dbReference type="Pfam" id="PF13181">
    <property type="entry name" value="TPR_8"/>
    <property type="match status" value="1"/>
</dbReference>
<dbReference type="Pfam" id="PF13432">
    <property type="entry name" value="TPR_16"/>
    <property type="match status" value="4"/>
</dbReference>
<gene>
    <name evidence="3" type="ORF">MNBD_NITROSPIRAE01-2037</name>
</gene>
<dbReference type="GO" id="GO:0009279">
    <property type="term" value="C:cell outer membrane"/>
    <property type="evidence" value="ECO:0007669"/>
    <property type="project" value="TreeGrafter"/>
</dbReference>
<reference evidence="3" key="1">
    <citation type="submission" date="2018-06" db="EMBL/GenBank/DDBJ databases">
        <authorList>
            <person name="Zhirakovskaya E."/>
        </authorList>
    </citation>
    <scope>NUCLEOTIDE SEQUENCE</scope>
</reference>
<organism evidence="3">
    <name type="scientific">hydrothermal vent metagenome</name>
    <dbReference type="NCBI Taxonomy" id="652676"/>
    <lineage>
        <taxon>unclassified sequences</taxon>
        <taxon>metagenomes</taxon>
        <taxon>ecological metagenomes</taxon>
    </lineage>
</organism>
<evidence type="ECO:0000313" key="3">
    <source>
        <dbReference type="EMBL" id="VAX33620.1"/>
    </source>
</evidence>
<accession>A0A3B1DFB9</accession>
<keyword evidence="1" id="KW-0677">Repeat</keyword>
<keyword evidence="2" id="KW-0802">TPR repeat</keyword>
<dbReference type="EMBL" id="UOGF01000116">
    <property type="protein sequence ID" value="VAX33620.1"/>
    <property type="molecule type" value="Genomic_DNA"/>
</dbReference>
<dbReference type="AlphaFoldDB" id="A0A3B1DFB9"/>
<dbReference type="SMART" id="SM00028">
    <property type="entry name" value="TPR"/>
    <property type="match status" value="14"/>
</dbReference>
<evidence type="ECO:0000256" key="1">
    <source>
        <dbReference type="ARBA" id="ARBA00022737"/>
    </source>
</evidence>
<dbReference type="Pfam" id="PF14559">
    <property type="entry name" value="TPR_19"/>
    <property type="match status" value="1"/>
</dbReference>
<evidence type="ECO:0008006" key="4">
    <source>
        <dbReference type="Google" id="ProtNLM"/>
    </source>
</evidence>
<dbReference type="Gene3D" id="1.25.40.10">
    <property type="entry name" value="Tetratricopeptide repeat domain"/>
    <property type="match status" value="4"/>
</dbReference>
<proteinExistence type="predicted"/>
<dbReference type="PANTHER" id="PTHR44858">
    <property type="entry name" value="TETRATRICOPEPTIDE REPEAT PROTEIN 6"/>
    <property type="match status" value="1"/>
</dbReference>
<dbReference type="InterPro" id="IPR019734">
    <property type="entry name" value="TPR_rpt"/>
</dbReference>
<dbReference type="PANTHER" id="PTHR44858:SF1">
    <property type="entry name" value="UDP-N-ACETYLGLUCOSAMINE--PEPTIDE N-ACETYLGLUCOSAMINYLTRANSFERASE SPINDLY-RELATED"/>
    <property type="match status" value="1"/>
</dbReference>
<dbReference type="PROSITE" id="PS50005">
    <property type="entry name" value="TPR"/>
    <property type="match status" value="5"/>
</dbReference>
<sequence length="1152" mass="130379">MRKTNLLFLCFFSCFFVLFSFQEKSFAASETLEKVFDQAIRLYQEKKNKEAEVLFLRILEEDPTQIRPRQFLGLIYARTGRENESYVMYEEIIAQNTKHWGGHYGLGLLLKQQKNYELASASLEEAAALAPKNINIWLELAKIAELQNNHANAVKPYQMILQLAKKGSEQAEFAKSRLEDIGDDVGLAAQVSSLIKKAEVLVKAEDFEAAIPLYEEAALLLPGGTKIRYILGDIASRGGKIEKAELAFIEAIEIDPNYLPAHYALGQLYEFLVRIDEAIASYERILKISRDEELPQVSGAKAALFPLLDRKEANEKTAAASDFSDKKDWKNAEKAYKDAVGIEPERGLPYYNLAHFYHQVGQEALADIVIGEALIIEPDSKGLHLLSGGVNLKRGYYMKAMEGYIKVMSLLWDQQESLLYRKAFSGVVEASVLFLKARPQVNLLFTEGLRESAKKKNKKALSLFLQASARLPESPVLANAIGYTYLELGEPQQAYLQFKRAIDLWSGYFPARLSLARAAAEQHRFHTAITSYQRLLRLPLSDLDRLNLSPVSLKKEFFEVVLGWQSTRELTRRLFKQGVAAMSQGQYGEAINLFQAAKNEEPENKPLLFSLGTAYSSSNNFPQAITQFLELLMLDSEYPGVLMRLGILEEKSEVLLKAKQTYEKILKLGDKKSPEYQLANKRLIEVKSLLKQRQFASRHQKRGLKVLLAENPSPEMYERAIWDLQRAIDLHPKQVTYHYNMGLVQEKSLFIGQAGLTGVIQEKIWNDPHFFDQAIASYETALRLDSNYLQVYNRLARLYEALNETKKAISVYKRGLALGLSSDLQEIKNMKQGLKTITKRLSGRLTVNTTRNSNLAVSDPPEGDVYNALSLNFRYVLYEKNRLIIPLSYTQTTTTYFNAQTFFSSSGLGLGIERRILYPLTYTLSTRYTSSFQEGIGLQSTGIRGNTALRYRGSLPNRASLDYSFSSLTFEGDPSFDRTNQNIGLSLSQNFLRSHTLTISHRFSVQDTPGNLIFNSETYRTNLQVQRRLSDGKILRASGTVSIEIFTGEAEIDNSPFASLSERDAFIVNGGALRTRFRKNTYFSYGLGLTIPWSPGVSLSFDYRYEKNKSNLGIDFQRVNQNVALDEIISNKASARGDFNRKLWTMGVTFAF</sequence>
<dbReference type="GO" id="GO:0046813">
    <property type="term" value="P:receptor-mediated virion attachment to host cell"/>
    <property type="evidence" value="ECO:0007669"/>
    <property type="project" value="TreeGrafter"/>
</dbReference>
<evidence type="ECO:0000256" key="2">
    <source>
        <dbReference type="ARBA" id="ARBA00022803"/>
    </source>
</evidence>